<dbReference type="EMBL" id="CP089391">
    <property type="protein sequence ID" value="WBL75309.1"/>
    <property type="molecule type" value="Genomic_DNA"/>
</dbReference>
<name>A0ABY7MCM5_9BRAD</name>
<sequence length="349" mass="38322">MIENPEGRTAPLPTNPGSALDAIERISRLASIAAIPIVLAVGGWIIQRQLQSQTISRDYVQLALTILQNPDQSKVPPELREWAVDLLNDNSPTKLNEKAMANLKSGTVILPSSFNFVASKALTPELKSELERSLTSFQSYMGRLGFPVGTRSISVEIMPGTDYKGMVASWSADTASIIVASAFASDKVSVLRQLAHQTLSVRSTEPSEYLAIESGLATYFPCSFANHSQMGDQATAAGKSVYPPQDLSNHRRFSEIRLDQFASVENDGSEVWGAAFWELRQLLKQEDADRVLAKTWQTVGPQERHAGGFYAGFIESLIESSRSIDNGSKEEGIRAIFARRGIEVPRHRK</sequence>
<evidence type="ECO:0000313" key="2">
    <source>
        <dbReference type="Proteomes" id="UP001179614"/>
    </source>
</evidence>
<keyword evidence="2" id="KW-1185">Reference proteome</keyword>
<proteinExistence type="predicted"/>
<evidence type="ECO:0000313" key="1">
    <source>
        <dbReference type="EMBL" id="WBL75309.1"/>
    </source>
</evidence>
<reference evidence="1" key="1">
    <citation type="submission" date="2021-12" db="EMBL/GenBank/DDBJ databases">
        <title>Bradyrhizobium xenonodulans sp. nov.</title>
        <authorList>
            <person name="Claassens R."/>
            <person name="Venter S.N."/>
            <person name="Beukes C.W."/>
            <person name="Stepkowski T."/>
            <person name="Steenkamp E.T."/>
        </authorList>
    </citation>
    <scope>NUCLEOTIDE SEQUENCE</scope>
    <source>
        <strain evidence="1">14AB</strain>
    </source>
</reference>
<dbReference type="Proteomes" id="UP001179614">
    <property type="component" value="Chromosome"/>
</dbReference>
<dbReference type="RefSeq" id="WP_270160135.1">
    <property type="nucleotide sequence ID" value="NZ_CP089391.1"/>
</dbReference>
<organism evidence="1 2">
    <name type="scientific">Bradyrhizobium xenonodulans</name>
    <dbReference type="NCBI Taxonomy" id="2736875"/>
    <lineage>
        <taxon>Bacteria</taxon>
        <taxon>Pseudomonadati</taxon>
        <taxon>Pseudomonadota</taxon>
        <taxon>Alphaproteobacteria</taxon>
        <taxon>Hyphomicrobiales</taxon>
        <taxon>Nitrobacteraceae</taxon>
        <taxon>Bradyrhizobium</taxon>
    </lineage>
</organism>
<protein>
    <submittedName>
        <fullName evidence="1">Uncharacterized protein</fullName>
    </submittedName>
</protein>
<gene>
    <name evidence="1" type="ORF">I3J27_19870</name>
</gene>
<accession>A0ABY7MCM5</accession>